<organism evidence="11 12">
    <name type="scientific">Candidula unifasciata</name>
    <dbReference type="NCBI Taxonomy" id="100452"/>
    <lineage>
        <taxon>Eukaryota</taxon>
        <taxon>Metazoa</taxon>
        <taxon>Spiralia</taxon>
        <taxon>Lophotrochozoa</taxon>
        <taxon>Mollusca</taxon>
        <taxon>Gastropoda</taxon>
        <taxon>Heterobranchia</taxon>
        <taxon>Euthyneura</taxon>
        <taxon>Panpulmonata</taxon>
        <taxon>Eupulmonata</taxon>
        <taxon>Stylommatophora</taxon>
        <taxon>Helicina</taxon>
        <taxon>Helicoidea</taxon>
        <taxon>Geomitridae</taxon>
        <taxon>Candidula</taxon>
    </lineage>
</organism>
<dbReference type="OrthoDB" id="3225452at2759"/>
<evidence type="ECO:0000256" key="4">
    <source>
        <dbReference type="ARBA" id="ARBA00023015"/>
    </source>
</evidence>
<keyword evidence="12" id="KW-1185">Reference proteome</keyword>
<dbReference type="GO" id="GO:0005634">
    <property type="term" value="C:nucleus"/>
    <property type="evidence" value="ECO:0007669"/>
    <property type="project" value="UniProtKB-SubCell"/>
</dbReference>
<sequence length="325" mass="36028">VSSINRVLRNLVCEKQKVMGQGFMYDKLGLLNGQSWARPNGWYSPAVGGLGGLAHPSGYSPSHAVPSHVIMDKKNEIITGMGSTGSHTESRCEETNEQMRLRLKRKLQRNRTSFTATQIHSLEKEFERTHYPDVFARERLANKIDLPEARIQVRAKWRREEKLGSHASEDISGMPRLTYNPGFSSAMYSGVPSIHQPIPPLHQAIPSMPEAYSPMPPMSSYSLSGNIGNSNTPCLQSSGSSSSPYSCMLPEYNPRGYDHSLSLGNYSIPPCSMHQGSLMQPTHSTVSSGLIPAGLPVHLQVPASHQDMNQHHMSTVTSQYWPRFQ</sequence>
<evidence type="ECO:0000256" key="9">
    <source>
        <dbReference type="RuleBase" id="RU000682"/>
    </source>
</evidence>
<dbReference type="AlphaFoldDB" id="A0A8S3YIM7"/>
<dbReference type="SMART" id="SM00389">
    <property type="entry name" value="HOX"/>
    <property type="match status" value="1"/>
</dbReference>
<dbReference type="CDD" id="cd00086">
    <property type="entry name" value="homeodomain"/>
    <property type="match status" value="1"/>
</dbReference>
<protein>
    <recommendedName>
        <fullName evidence="10">Homeobox domain-containing protein</fullName>
    </recommendedName>
</protein>
<gene>
    <name evidence="11" type="ORF">CUNI_LOCUS859</name>
</gene>
<evidence type="ECO:0000256" key="6">
    <source>
        <dbReference type="ARBA" id="ARBA00023163"/>
    </source>
</evidence>
<evidence type="ECO:0000256" key="8">
    <source>
        <dbReference type="PROSITE-ProRule" id="PRU00108"/>
    </source>
</evidence>
<evidence type="ECO:0000313" key="11">
    <source>
        <dbReference type="EMBL" id="CAG5115301.1"/>
    </source>
</evidence>
<dbReference type="GO" id="GO:0000981">
    <property type="term" value="F:DNA-binding transcription factor activity, RNA polymerase II-specific"/>
    <property type="evidence" value="ECO:0007669"/>
    <property type="project" value="TreeGrafter"/>
</dbReference>
<dbReference type="PANTHER" id="PTHR45636:SF41">
    <property type="entry name" value="PAIRED BOX PROTEIN PAX-6-RELATED"/>
    <property type="match status" value="1"/>
</dbReference>
<feature type="domain" description="Homeobox" evidence="10">
    <location>
        <begin position="105"/>
        <end position="165"/>
    </location>
</feature>
<feature type="non-terminal residue" evidence="11">
    <location>
        <position position="1"/>
    </location>
</feature>
<comment type="similarity">
    <text evidence="2">Belongs to the paired homeobox family.</text>
</comment>
<keyword evidence="3" id="KW-0217">Developmental protein</keyword>
<evidence type="ECO:0000256" key="3">
    <source>
        <dbReference type="ARBA" id="ARBA00022473"/>
    </source>
</evidence>
<evidence type="ECO:0000256" key="5">
    <source>
        <dbReference type="ARBA" id="ARBA00023125"/>
    </source>
</evidence>
<evidence type="ECO:0000259" key="10">
    <source>
        <dbReference type="PROSITE" id="PS50071"/>
    </source>
</evidence>
<dbReference type="InterPro" id="IPR001356">
    <property type="entry name" value="HD"/>
</dbReference>
<dbReference type="InterPro" id="IPR009057">
    <property type="entry name" value="Homeodomain-like_sf"/>
</dbReference>
<keyword evidence="8 9" id="KW-0371">Homeobox</keyword>
<dbReference type="InterPro" id="IPR043565">
    <property type="entry name" value="PAX_fam"/>
</dbReference>
<feature type="DNA-binding region" description="Homeobox" evidence="8">
    <location>
        <begin position="107"/>
        <end position="166"/>
    </location>
</feature>
<dbReference type="Gene3D" id="1.10.10.60">
    <property type="entry name" value="Homeodomain-like"/>
    <property type="match status" value="1"/>
</dbReference>
<dbReference type="Pfam" id="PF00046">
    <property type="entry name" value="Homeodomain"/>
    <property type="match status" value="1"/>
</dbReference>
<keyword evidence="4" id="KW-0805">Transcription regulation</keyword>
<dbReference type="EMBL" id="CAJHNH020000102">
    <property type="protein sequence ID" value="CAG5115301.1"/>
    <property type="molecule type" value="Genomic_DNA"/>
</dbReference>
<accession>A0A8S3YIM7</accession>
<dbReference type="Proteomes" id="UP000678393">
    <property type="component" value="Unassembled WGS sequence"/>
</dbReference>
<keyword evidence="5 8" id="KW-0238">DNA-binding</keyword>
<reference evidence="11" key="1">
    <citation type="submission" date="2021-04" db="EMBL/GenBank/DDBJ databases">
        <authorList>
            <consortium name="Molecular Ecology Group"/>
        </authorList>
    </citation>
    <scope>NUCLEOTIDE SEQUENCE</scope>
</reference>
<keyword evidence="6" id="KW-0804">Transcription</keyword>
<evidence type="ECO:0000256" key="7">
    <source>
        <dbReference type="ARBA" id="ARBA00023242"/>
    </source>
</evidence>
<proteinExistence type="inferred from homology"/>
<dbReference type="PROSITE" id="PS50071">
    <property type="entry name" value="HOMEOBOX_2"/>
    <property type="match status" value="1"/>
</dbReference>
<dbReference type="SUPFAM" id="SSF46689">
    <property type="entry name" value="Homeodomain-like"/>
    <property type="match status" value="1"/>
</dbReference>
<dbReference type="PANTHER" id="PTHR45636">
    <property type="entry name" value="PAIRED BOX PROTEIN PAX-6-RELATED-RELATED"/>
    <property type="match status" value="1"/>
</dbReference>
<dbReference type="GO" id="GO:0000978">
    <property type="term" value="F:RNA polymerase II cis-regulatory region sequence-specific DNA binding"/>
    <property type="evidence" value="ECO:0007669"/>
    <property type="project" value="TreeGrafter"/>
</dbReference>
<keyword evidence="7 8" id="KW-0539">Nucleus</keyword>
<comment type="subcellular location">
    <subcellularLocation>
        <location evidence="1 8 9">Nucleus</location>
    </subcellularLocation>
</comment>
<evidence type="ECO:0000256" key="2">
    <source>
        <dbReference type="ARBA" id="ARBA00005733"/>
    </source>
</evidence>
<evidence type="ECO:0000256" key="1">
    <source>
        <dbReference type="ARBA" id="ARBA00004123"/>
    </source>
</evidence>
<name>A0A8S3YIM7_9EUPU</name>
<comment type="caution">
    <text evidence="11">The sequence shown here is derived from an EMBL/GenBank/DDBJ whole genome shotgun (WGS) entry which is preliminary data.</text>
</comment>
<evidence type="ECO:0000313" key="12">
    <source>
        <dbReference type="Proteomes" id="UP000678393"/>
    </source>
</evidence>